<keyword evidence="9" id="KW-0067">ATP-binding</keyword>
<dbReference type="SUPFAM" id="SSF55874">
    <property type="entry name" value="ATPase domain of HSP90 chaperone/DNA topoisomerase II/histidine kinase"/>
    <property type="match status" value="1"/>
</dbReference>
<dbReference type="EC" id="2.7.13.3" evidence="3"/>
<reference evidence="15 16" key="1">
    <citation type="submission" date="2020-01" db="EMBL/GenBank/DDBJ databases">
        <authorList>
            <person name="Kim M."/>
        </authorList>
    </citation>
    <scope>NUCLEOTIDE SEQUENCE [LARGE SCALE GENOMIC DNA]</scope>
    <source>
        <strain evidence="15 16">BT10</strain>
    </source>
</reference>
<dbReference type="PANTHER" id="PTHR42878:SF7">
    <property type="entry name" value="SENSOR HISTIDINE KINASE GLRK"/>
    <property type="match status" value="1"/>
</dbReference>
<comment type="catalytic activity">
    <reaction evidence="1">
        <text>ATP + protein L-histidine = ADP + protein N-phospho-L-histidine.</text>
        <dbReference type="EC" id="2.7.13.3"/>
    </reaction>
</comment>
<evidence type="ECO:0000313" key="16">
    <source>
        <dbReference type="Proteomes" id="UP000464214"/>
    </source>
</evidence>
<dbReference type="InterPro" id="IPR000014">
    <property type="entry name" value="PAS"/>
</dbReference>
<dbReference type="PROSITE" id="PS50109">
    <property type="entry name" value="HIS_KIN"/>
    <property type="match status" value="1"/>
</dbReference>
<proteinExistence type="predicted"/>
<dbReference type="PRINTS" id="PR00344">
    <property type="entry name" value="BCTRLSENSOR"/>
</dbReference>
<evidence type="ECO:0000313" key="15">
    <source>
        <dbReference type="EMBL" id="QHL86676.1"/>
    </source>
</evidence>
<dbReference type="InterPro" id="IPR036097">
    <property type="entry name" value="HisK_dim/P_sf"/>
</dbReference>
<keyword evidence="11" id="KW-0902">Two-component regulatory system</keyword>
<dbReference type="SMART" id="SM00387">
    <property type="entry name" value="HATPase_c"/>
    <property type="match status" value="1"/>
</dbReference>
<evidence type="ECO:0000256" key="11">
    <source>
        <dbReference type="ARBA" id="ARBA00023012"/>
    </source>
</evidence>
<dbReference type="Gene3D" id="3.30.450.20">
    <property type="entry name" value="PAS domain"/>
    <property type="match status" value="1"/>
</dbReference>
<dbReference type="EMBL" id="CP047897">
    <property type="protein sequence ID" value="QHL86676.1"/>
    <property type="molecule type" value="Genomic_DNA"/>
</dbReference>
<dbReference type="CDD" id="cd00075">
    <property type="entry name" value="HATPase"/>
    <property type="match status" value="1"/>
</dbReference>
<keyword evidence="6" id="KW-0812">Transmembrane</keyword>
<evidence type="ECO:0000256" key="9">
    <source>
        <dbReference type="ARBA" id="ARBA00022840"/>
    </source>
</evidence>
<evidence type="ECO:0000256" key="1">
    <source>
        <dbReference type="ARBA" id="ARBA00000085"/>
    </source>
</evidence>
<dbReference type="GO" id="GO:0007234">
    <property type="term" value="P:osmosensory signaling via phosphorelay pathway"/>
    <property type="evidence" value="ECO:0007669"/>
    <property type="project" value="TreeGrafter"/>
</dbReference>
<keyword evidence="8" id="KW-0418">Kinase</keyword>
<evidence type="ECO:0000256" key="12">
    <source>
        <dbReference type="ARBA" id="ARBA00023136"/>
    </source>
</evidence>
<dbReference type="Gene3D" id="1.10.287.130">
    <property type="match status" value="1"/>
</dbReference>
<dbReference type="NCBIfam" id="TIGR00229">
    <property type="entry name" value="sensory_box"/>
    <property type="match status" value="1"/>
</dbReference>
<evidence type="ECO:0000256" key="3">
    <source>
        <dbReference type="ARBA" id="ARBA00012438"/>
    </source>
</evidence>
<dbReference type="FunFam" id="3.30.565.10:FF:000006">
    <property type="entry name" value="Sensor histidine kinase WalK"/>
    <property type="match status" value="1"/>
</dbReference>
<evidence type="ECO:0000259" key="13">
    <source>
        <dbReference type="PROSITE" id="PS50109"/>
    </source>
</evidence>
<dbReference type="GO" id="GO:0000156">
    <property type="term" value="F:phosphorelay response regulator activity"/>
    <property type="evidence" value="ECO:0007669"/>
    <property type="project" value="TreeGrafter"/>
</dbReference>
<sequence>MTDANTYLFLHQLAQKSNKLIFCFDAATGSFLYLNSSFETTWSLTSQQIQARPGQLLDSVHPEDLDFLEREFERLLSGETIDEVDFRILLPNQIEKCLHLSAVLLPGDGQQQLVAGIAEDVTSQRDNIRNLQKFAAKKNSILEILAHDLAGPLASIQSLSGSLSESFKGKAKEEDAHMAQLIYKTSVRSIQMIRDFVKQEFLESSNAGMMKVRLNLAEKIQEVVEQYQEGERNIKKYFSYSCASPQVYISLDQNKFMQVINNLISNSIKFSKDDAHIDITLSEQEDRVLVEVKDDGIGIPEEYHEELFDKFTRARRNGLKGEPSVGLGMSLIKTIVEWHGGRIWFTSQENAGTTFFIELPKE</sequence>
<dbReference type="InterPro" id="IPR013655">
    <property type="entry name" value="PAS_fold_3"/>
</dbReference>
<keyword evidence="7" id="KW-0547">Nucleotide-binding</keyword>
<dbReference type="PROSITE" id="PS50112">
    <property type="entry name" value="PAS"/>
    <property type="match status" value="1"/>
</dbReference>
<name>A0A6P1NS69_9BACT</name>
<evidence type="ECO:0000256" key="8">
    <source>
        <dbReference type="ARBA" id="ARBA00022777"/>
    </source>
</evidence>
<protein>
    <recommendedName>
        <fullName evidence="3">histidine kinase</fullName>
        <ecNumber evidence="3">2.7.13.3</ecNumber>
    </recommendedName>
</protein>
<dbReference type="GO" id="GO:0030295">
    <property type="term" value="F:protein kinase activator activity"/>
    <property type="evidence" value="ECO:0007669"/>
    <property type="project" value="TreeGrafter"/>
</dbReference>
<dbReference type="AlphaFoldDB" id="A0A6P1NS69"/>
<keyword evidence="12" id="KW-0472">Membrane</keyword>
<dbReference type="SUPFAM" id="SSF47384">
    <property type="entry name" value="Homodimeric domain of signal transducing histidine kinase"/>
    <property type="match status" value="1"/>
</dbReference>
<feature type="domain" description="PAS" evidence="14">
    <location>
        <begin position="6"/>
        <end position="79"/>
    </location>
</feature>
<evidence type="ECO:0000256" key="2">
    <source>
        <dbReference type="ARBA" id="ARBA00004141"/>
    </source>
</evidence>
<evidence type="ECO:0000256" key="7">
    <source>
        <dbReference type="ARBA" id="ARBA00022741"/>
    </source>
</evidence>
<dbReference type="Gene3D" id="3.30.565.10">
    <property type="entry name" value="Histidine kinase-like ATPase, C-terminal domain"/>
    <property type="match status" value="1"/>
</dbReference>
<dbReference type="InterPro" id="IPR003594">
    <property type="entry name" value="HATPase_dom"/>
</dbReference>
<keyword evidence="10" id="KW-1133">Transmembrane helix</keyword>
<dbReference type="InterPro" id="IPR005467">
    <property type="entry name" value="His_kinase_dom"/>
</dbReference>
<dbReference type="CDD" id="cd00130">
    <property type="entry name" value="PAS"/>
    <property type="match status" value="1"/>
</dbReference>
<dbReference type="InterPro" id="IPR036890">
    <property type="entry name" value="HATPase_C_sf"/>
</dbReference>
<keyword evidence="4" id="KW-0597">Phosphoprotein</keyword>
<dbReference type="GO" id="GO:0005524">
    <property type="term" value="F:ATP binding"/>
    <property type="evidence" value="ECO:0007669"/>
    <property type="project" value="UniProtKB-KW"/>
</dbReference>
<comment type="subcellular location">
    <subcellularLocation>
        <location evidence="2">Membrane</location>
        <topology evidence="2">Multi-pass membrane protein</topology>
    </subcellularLocation>
</comment>
<organism evidence="15 16">
    <name type="scientific">Nibribacter ruber</name>
    <dbReference type="NCBI Taxonomy" id="2698458"/>
    <lineage>
        <taxon>Bacteria</taxon>
        <taxon>Pseudomonadati</taxon>
        <taxon>Bacteroidota</taxon>
        <taxon>Cytophagia</taxon>
        <taxon>Cytophagales</taxon>
        <taxon>Hymenobacteraceae</taxon>
        <taxon>Nibribacter</taxon>
    </lineage>
</organism>
<dbReference type="Proteomes" id="UP000464214">
    <property type="component" value="Chromosome"/>
</dbReference>
<evidence type="ECO:0000256" key="6">
    <source>
        <dbReference type="ARBA" id="ARBA00022692"/>
    </source>
</evidence>
<dbReference type="SMART" id="SM00091">
    <property type="entry name" value="PAS"/>
    <property type="match status" value="1"/>
</dbReference>
<gene>
    <name evidence="15" type="ORF">GU926_04175</name>
</gene>
<dbReference type="RefSeq" id="WP_160689306.1">
    <property type="nucleotide sequence ID" value="NZ_CP047897.1"/>
</dbReference>
<dbReference type="Pfam" id="PF02518">
    <property type="entry name" value="HATPase_c"/>
    <property type="match status" value="1"/>
</dbReference>
<dbReference type="InterPro" id="IPR004358">
    <property type="entry name" value="Sig_transdc_His_kin-like_C"/>
</dbReference>
<keyword evidence="5" id="KW-0808">Transferase</keyword>
<evidence type="ECO:0000259" key="14">
    <source>
        <dbReference type="PROSITE" id="PS50112"/>
    </source>
</evidence>
<dbReference type="SUPFAM" id="SSF55785">
    <property type="entry name" value="PYP-like sensor domain (PAS domain)"/>
    <property type="match status" value="1"/>
</dbReference>
<dbReference type="InterPro" id="IPR050351">
    <property type="entry name" value="BphY/WalK/GraS-like"/>
</dbReference>
<dbReference type="KEGG" id="nib:GU926_04175"/>
<accession>A0A6P1NS69</accession>
<keyword evidence="16" id="KW-1185">Reference proteome</keyword>
<dbReference type="InterPro" id="IPR035965">
    <property type="entry name" value="PAS-like_dom_sf"/>
</dbReference>
<evidence type="ECO:0000256" key="4">
    <source>
        <dbReference type="ARBA" id="ARBA00022553"/>
    </source>
</evidence>
<evidence type="ECO:0000256" key="5">
    <source>
        <dbReference type="ARBA" id="ARBA00022679"/>
    </source>
</evidence>
<feature type="domain" description="Histidine kinase" evidence="13">
    <location>
        <begin position="144"/>
        <end position="362"/>
    </location>
</feature>
<dbReference type="GO" id="GO:0000155">
    <property type="term" value="F:phosphorelay sensor kinase activity"/>
    <property type="evidence" value="ECO:0007669"/>
    <property type="project" value="InterPro"/>
</dbReference>
<dbReference type="GO" id="GO:0016020">
    <property type="term" value="C:membrane"/>
    <property type="evidence" value="ECO:0007669"/>
    <property type="project" value="UniProtKB-SubCell"/>
</dbReference>
<dbReference type="Pfam" id="PF08447">
    <property type="entry name" value="PAS_3"/>
    <property type="match status" value="1"/>
</dbReference>
<evidence type="ECO:0000256" key="10">
    <source>
        <dbReference type="ARBA" id="ARBA00022989"/>
    </source>
</evidence>
<dbReference type="PANTHER" id="PTHR42878">
    <property type="entry name" value="TWO-COMPONENT HISTIDINE KINASE"/>
    <property type="match status" value="1"/>
</dbReference>